<feature type="region of interest" description="Disordered" evidence="1">
    <location>
        <begin position="389"/>
        <end position="413"/>
    </location>
</feature>
<organism evidence="2 3">
    <name type="scientific">Curvularia kusanoi</name>
    <name type="common">Cochliobolus kusanoi</name>
    <dbReference type="NCBI Taxonomy" id="90978"/>
    <lineage>
        <taxon>Eukaryota</taxon>
        <taxon>Fungi</taxon>
        <taxon>Dikarya</taxon>
        <taxon>Ascomycota</taxon>
        <taxon>Pezizomycotina</taxon>
        <taxon>Dothideomycetes</taxon>
        <taxon>Pleosporomycetidae</taxon>
        <taxon>Pleosporales</taxon>
        <taxon>Pleosporineae</taxon>
        <taxon>Pleosporaceae</taxon>
        <taxon>Curvularia</taxon>
    </lineage>
</organism>
<dbReference type="AlphaFoldDB" id="A0A9P4T5T7"/>
<feature type="compositionally biased region" description="Polar residues" evidence="1">
    <location>
        <begin position="259"/>
        <end position="306"/>
    </location>
</feature>
<feature type="compositionally biased region" description="Basic residues" evidence="1">
    <location>
        <begin position="404"/>
        <end position="413"/>
    </location>
</feature>
<feature type="region of interest" description="Disordered" evidence="1">
    <location>
        <begin position="250"/>
        <end position="358"/>
    </location>
</feature>
<sequence length="413" mass="45010">MYPPLSTPKYTQVPDSPRSGDASVDKAPTIDTAKKWLNKRLWKPVSRPLLRTQGSDGASSKLSLVRPSTAPSYGATESEKIPPVPQIPPRFEPPKNRPSINPPARAPEPPSRAPRYDSVVREVDVDAWLDRGLHVSPPASFLQSPQPAQAAQPLMEGLSYWQIAPAGTVSAPRGLQYAIPIQRQPEYVRPVTPYNPQVESVYRRSAKAMQAKIPTLQRTAAQRVPAHEQDDLHSESMPLLAVPYEQTVQGASPKAWTPPNYSWPNFNRTSGPSASNEGQTPSTPGRSSSDVLHSGSARTSATSNQADGGHEGRRRLRNGRPSTLGTQRDESMGDLTLSDAPTYSTGPTLPPYSSRPLSIKSASSTCSFGCIDGYTHGQREINRQRAAMANRGKEGKEGKEGKVKKLRNLFKKT</sequence>
<evidence type="ECO:0000313" key="3">
    <source>
        <dbReference type="Proteomes" id="UP000801428"/>
    </source>
</evidence>
<proteinExistence type="predicted"/>
<comment type="caution">
    <text evidence="2">The sequence shown here is derived from an EMBL/GenBank/DDBJ whole genome shotgun (WGS) entry which is preliminary data.</text>
</comment>
<name>A0A9P4T5T7_CURKU</name>
<dbReference type="EMBL" id="SWKU01000033">
    <property type="protein sequence ID" value="KAF2995403.1"/>
    <property type="molecule type" value="Genomic_DNA"/>
</dbReference>
<feature type="compositionally biased region" description="Basic and acidic residues" evidence="1">
    <location>
        <begin position="391"/>
        <end position="403"/>
    </location>
</feature>
<reference evidence="2" key="1">
    <citation type="submission" date="2019-04" db="EMBL/GenBank/DDBJ databases">
        <title>Sequencing of skin fungus with MAO and IRED activity.</title>
        <authorList>
            <person name="Marsaioli A.J."/>
            <person name="Bonatto J.M.C."/>
            <person name="Reis Junior O."/>
        </authorList>
    </citation>
    <scope>NUCLEOTIDE SEQUENCE</scope>
    <source>
        <strain evidence="2">30M1</strain>
    </source>
</reference>
<gene>
    <name evidence="2" type="ORF">E8E13_004777</name>
</gene>
<keyword evidence="3" id="KW-1185">Reference proteome</keyword>
<accession>A0A9P4T5T7</accession>
<evidence type="ECO:0000256" key="1">
    <source>
        <dbReference type="SAM" id="MobiDB-lite"/>
    </source>
</evidence>
<feature type="compositionally biased region" description="Pro residues" evidence="1">
    <location>
        <begin position="82"/>
        <end position="91"/>
    </location>
</feature>
<dbReference type="Proteomes" id="UP000801428">
    <property type="component" value="Unassembled WGS sequence"/>
</dbReference>
<feature type="region of interest" description="Disordered" evidence="1">
    <location>
        <begin position="45"/>
        <end position="117"/>
    </location>
</feature>
<evidence type="ECO:0000313" key="2">
    <source>
        <dbReference type="EMBL" id="KAF2995403.1"/>
    </source>
</evidence>
<feature type="compositionally biased region" description="Polar residues" evidence="1">
    <location>
        <begin position="52"/>
        <end position="62"/>
    </location>
</feature>
<protein>
    <submittedName>
        <fullName evidence="2">Uncharacterized protein</fullName>
    </submittedName>
</protein>
<dbReference type="OrthoDB" id="3935253at2759"/>
<feature type="compositionally biased region" description="Pro residues" evidence="1">
    <location>
        <begin position="100"/>
        <end position="112"/>
    </location>
</feature>
<feature type="region of interest" description="Disordered" evidence="1">
    <location>
        <begin position="1"/>
        <end position="29"/>
    </location>
</feature>